<gene>
    <name evidence="5" type="ORF">AYR53_07965</name>
</gene>
<dbReference type="InterPro" id="IPR006225">
    <property type="entry name" value="PsdUridine_synth_RluC/D"/>
</dbReference>
<dbReference type="EC" id="5.4.99.-" evidence="4"/>
<dbReference type="Pfam" id="PF00849">
    <property type="entry name" value="PseudoU_synth_2"/>
    <property type="match status" value="1"/>
</dbReference>
<dbReference type="Proteomes" id="UP000078582">
    <property type="component" value="Chromosome"/>
</dbReference>
<name>A0A192H2U8_9LACO</name>
<evidence type="ECO:0000313" key="5">
    <source>
        <dbReference type="EMBL" id="ANK62690.1"/>
    </source>
</evidence>
<dbReference type="InterPro" id="IPR050188">
    <property type="entry name" value="RluA_PseudoU_synthase"/>
</dbReference>
<dbReference type="InterPro" id="IPR006145">
    <property type="entry name" value="PsdUridine_synth_RsuA/RluA"/>
</dbReference>
<dbReference type="GO" id="GO:0009982">
    <property type="term" value="F:pseudouridine synthase activity"/>
    <property type="evidence" value="ECO:0007669"/>
    <property type="project" value="InterPro"/>
</dbReference>
<dbReference type="RefSeq" id="WP_068223575.1">
    <property type="nucleotide sequence ID" value="NZ_CP014623.1"/>
</dbReference>
<accession>A0A192H2U8</accession>
<reference evidence="5 6" key="1">
    <citation type="submission" date="2016-03" db="EMBL/GenBank/DDBJ databases">
        <title>Pediococcus and Lactobacillus from brewery environment - whole genome sequencing and assembly.</title>
        <authorList>
            <person name="Behr J."/>
            <person name="Geissler A.J."/>
            <person name="Vogel R.F."/>
        </authorList>
    </citation>
    <scope>NUCLEOTIDE SEQUENCE [LARGE SCALE GENOMIC DNA]</scope>
    <source>
        <strain evidence="5 6">TMW 1.1989</strain>
    </source>
</reference>
<dbReference type="PANTHER" id="PTHR21600:SF44">
    <property type="entry name" value="RIBOSOMAL LARGE SUBUNIT PSEUDOURIDINE SYNTHASE D"/>
    <property type="match status" value="1"/>
</dbReference>
<dbReference type="CDD" id="cd02869">
    <property type="entry name" value="PseudoU_synth_RluA_like"/>
    <property type="match status" value="1"/>
</dbReference>
<evidence type="ECO:0000256" key="3">
    <source>
        <dbReference type="ARBA" id="ARBA00023235"/>
    </source>
</evidence>
<dbReference type="STRING" id="375175.AYR53_07965"/>
<protein>
    <recommendedName>
        <fullName evidence="4">Pseudouridine synthase</fullName>
        <ecNumber evidence="4">5.4.99.-</ecNumber>
    </recommendedName>
</protein>
<dbReference type="EMBL" id="CP014873">
    <property type="protein sequence ID" value="ANK62690.1"/>
    <property type="molecule type" value="Genomic_DNA"/>
</dbReference>
<dbReference type="GO" id="GO:0140098">
    <property type="term" value="F:catalytic activity, acting on RNA"/>
    <property type="evidence" value="ECO:0007669"/>
    <property type="project" value="UniProtKB-ARBA"/>
</dbReference>
<dbReference type="GO" id="GO:0000455">
    <property type="term" value="P:enzyme-directed rRNA pseudouridine synthesis"/>
    <property type="evidence" value="ECO:0007669"/>
    <property type="project" value="TreeGrafter"/>
</dbReference>
<dbReference type="OrthoDB" id="9773999at2"/>
<dbReference type="InterPro" id="IPR020103">
    <property type="entry name" value="PsdUridine_synth_cat_dom_sf"/>
</dbReference>
<dbReference type="PROSITE" id="PS01129">
    <property type="entry name" value="PSI_RLU"/>
    <property type="match status" value="1"/>
</dbReference>
<dbReference type="SUPFAM" id="SSF55120">
    <property type="entry name" value="Pseudouridine synthase"/>
    <property type="match status" value="1"/>
</dbReference>
<dbReference type="Gene3D" id="3.30.2350.10">
    <property type="entry name" value="Pseudouridine synthase"/>
    <property type="match status" value="1"/>
</dbReference>
<sequence length="304" mass="34852">MQAWHYHLKRRLTATELPLRDLLRREWLIPKSVYHQLRVKQHVTVNGVYQSVNTLIHPGDLIELTFETNDFRTPLPNYHAGQAAQTAVLYETSDILAVNKPIGQKTHPNQPWENNSLFNDVASYLEPQHCLPYIVHRLDMETSGVLLVAKNPVVLPILNRLIKTKRIKRHYIAWIHGQLNLQQGTIDAPIGRDPFDKRKRKVAGTNAVTAITHYKVLKQASDRTLVGIELETGRTHQIRVHFASIGHPLVGDPLYDPQGNQYVRLFLHADRLHLLTPFSYEPILIKAPLPAVFNQKVLLKKLPK</sequence>
<organism evidence="5 6">
    <name type="scientific">Loigolactobacillus backii</name>
    <dbReference type="NCBI Taxonomy" id="375175"/>
    <lineage>
        <taxon>Bacteria</taxon>
        <taxon>Bacillati</taxon>
        <taxon>Bacillota</taxon>
        <taxon>Bacilli</taxon>
        <taxon>Lactobacillales</taxon>
        <taxon>Lactobacillaceae</taxon>
        <taxon>Loigolactobacillus</taxon>
    </lineage>
</organism>
<dbReference type="GO" id="GO:0003723">
    <property type="term" value="F:RNA binding"/>
    <property type="evidence" value="ECO:0007669"/>
    <property type="project" value="InterPro"/>
</dbReference>
<evidence type="ECO:0000256" key="4">
    <source>
        <dbReference type="RuleBase" id="RU362028"/>
    </source>
</evidence>
<comment type="catalytic activity">
    <reaction evidence="1 4">
        <text>a uridine in RNA = a pseudouridine in RNA</text>
        <dbReference type="Rhea" id="RHEA:48348"/>
        <dbReference type="Rhea" id="RHEA-COMP:12068"/>
        <dbReference type="Rhea" id="RHEA-COMP:12069"/>
        <dbReference type="ChEBI" id="CHEBI:65314"/>
        <dbReference type="ChEBI" id="CHEBI:65315"/>
    </reaction>
</comment>
<dbReference type="NCBIfam" id="TIGR00005">
    <property type="entry name" value="rluA_subfam"/>
    <property type="match status" value="1"/>
</dbReference>
<proteinExistence type="inferred from homology"/>
<evidence type="ECO:0000256" key="2">
    <source>
        <dbReference type="ARBA" id="ARBA00010876"/>
    </source>
</evidence>
<keyword evidence="6" id="KW-1185">Reference proteome</keyword>
<evidence type="ECO:0000256" key="1">
    <source>
        <dbReference type="ARBA" id="ARBA00000073"/>
    </source>
</evidence>
<dbReference type="AlphaFoldDB" id="A0A192H2U8"/>
<dbReference type="KEGG" id="lbt:AYR52_02845"/>
<dbReference type="InterPro" id="IPR006224">
    <property type="entry name" value="PsdUridine_synth_RluA-like_CS"/>
</dbReference>
<keyword evidence="3 4" id="KW-0413">Isomerase</keyword>
<comment type="function">
    <text evidence="4">Responsible for synthesis of pseudouridine from uracil.</text>
</comment>
<dbReference type="PANTHER" id="PTHR21600">
    <property type="entry name" value="MITOCHONDRIAL RNA PSEUDOURIDINE SYNTHASE"/>
    <property type="match status" value="1"/>
</dbReference>
<comment type="similarity">
    <text evidence="2 4">Belongs to the pseudouridine synthase RluA family.</text>
</comment>
<evidence type="ECO:0000313" key="6">
    <source>
        <dbReference type="Proteomes" id="UP000078582"/>
    </source>
</evidence>
<dbReference type="GeneID" id="42982189"/>